<sequence length="244" mass="28015">MIEFDKKKYKNLVLSKYDSYENYAYILTNRFGLEKKKDAVTKWGQLTNTNVPTARDLPIVAKSLDLQVTDLYTNAEEVREEITKEQIKKNPNKYEVSNSENVINLTYYKDNYVCAGSNEIVNETVNTKPISFDRSFLEEQLGKINFDNLHIVNTIGNSMEPTIKEGSQLVVNPIEKESAIVNGAVYTVIYYGAPQVKRIQHNPKTNEITLISDNKDYEKINIILEEDANDFKIIGRVVAHFNFI</sequence>
<dbReference type="PANTHER" id="PTHR40661:SF3">
    <property type="entry name" value="FELS-1 PROPHAGE TRANSCRIPTIONAL REGULATOR"/>
    <property type="match status" value="1"/>
</dbReference>
<dbReference type="EMBL" id="CP100595">
    <property type="protein sequence ID" value="UTJ05408.1"/>
    <property type="molecule type" value="Genomic_DNA"/>
</dbReference>
<dbReference type="PANTHER" id="PTHR40661">
    <property type="match status" value="1"/>
</dbReference>
<dbReference type="Pfam" id="PF00717">
    <property type="entry name" value="Peptidase_S24"/>
    <property type="match status" value="1"/>
</dbReference>
<evidence type="ECO:0000256" key="1">
    <source>
        <dbReference type="ARBA" id="ARBA00023015"/>
    </source>
</evidence>
<evidence type="ECO:0000313" key="5">
    <source>
        <dbReference type="EMBL" id="UTJ05408.1"/>
    </source>
</evidence>
<keyword evidence="1" id="KW-0805">Transcription regulation</keyword>
<evidence type="ECO:0000313" key="6">
    <source>
        <dbReference type="Proteomes" id="UP001060012"/>
    </source>
</evidence>
<reference evidence="5" key="1">
    <citation type="submission" date="2022-07" db="EMBL/GenBank/DDBJ databases">
        <title>Arcobacter roscoffensis sp. nov., a marine bacterium isolated from coastal seawater collected from Roscoff, France.</title>
        <authorList>
            <person name="Pascual J."/>
            <person name="Lepeaux C."/>
            <person name="Methner A."/>
            <person name="Overmann J."/>
        </authorList>
    </citation>
    <scope>NUCLEOTIDE SEQUENCE</scope>
    <source>
        <strain evidence="5">ARW1-2F2</strain>
    </source>
</reference>
<evidence type="ECO:0000256" key="3">
    <source>
        <dbReference type="ARBA" id="ARBA00023163"/>
    </source>
</evidence>
<keyword evidence="2" id="KW-0238">DNA-binding</keyword>
<name>A0ABY5E3T3_9BACT</name>
<dbReference type="CDD" id="cd06529">
    <property type="entry name" value="S24_LexA-like"/>
    <property type="match status" value="1"/>
</dbReference>
<dbReference type="Proteomes" id="UP001060012">
    <property type="component" value="Chromosome"/>
</dbReference>
<evidence type="ECO:0000259" key="4">
    <source>
        <dbReference type="Pfam" id="PF00717"/>
    </source>
</evidence>
<dbReference type="InterPro" id="IPR039418">
    <property type="entry name" value="LexA-like"/>
</dbReference>
<evidence type="ECO:0000256" key="2">
    <source>
        <dbReference type="ARBA" id="ARBA00023125"/>
    </source>
</evidence>
<feature type="domain" description="Peptidase S24/S26A/S26B/S26C" evidence="4">
    <location>
        <begin position="113"/>
        <end position="238"/>
    </location>
</feature>
<proteinExistence type="predicted"/>
<dbReference type="InterPro" id="IPR036286">
    <property type="entry name" value="LexA/Signal_pep-like_sf"/>
</dbReference>
<organism evidence="5 6">
    <name type="scientific">Arcobacter roscoffensis</name>
    <dbReference type="NCBI Taxonomy" id="2961520"/>
    <lineage>
        <taxon>Bacteria</taxon>
        <taxon>Pseudomonadati</taxon>
        <taxon>Campylobacterota</taxon>
        <taxon>Epsilonproteobacteria</taxon>
        <taxon>Campylobacterales</taxon>
        <taxon>Arcobacteraceae</taxon>
        <taxon>Arcobacter</taxon>
    </lineage>
</organism>
<keyword evidence="3" id="KW-0804">Transcription</keyword>
<keyword evidence="6" id="KW-1185">Reference proteome</keyword>
<dbReference type="Gene3D" id="2.10.109.10">
    <property type="entry name" value="Umud Fragment, subunit A"/>
    <property type="match status" value="1"/>
</dbReference>
<dbReference type="InterPro" id="IPR015927">
    <property type="entry name" value="Peptidase_S24_S26A/B/C"/>
</dbReference>
<accession>A0ABY5E3T3</accession>
<dbReference type="RefSeq" id="WP_254575589.1">
    <property type="nucleotide sequence ID" value="NZ_CP100595.1"/>
</dbReference>
<protein>
    <submittedName>
        <fullName evidence="5">S24 family peptidase</fullName>
    </submittedName>
</protein>
<dbReference type="SUPFAM" id="SSF51306">
    <property type="entry name" value="LexA/Signal peptidase"/>
    <property type="match status" value="1"/>
</dbReference>
<gene>
    <name evidence="5" type="ORF">NJU99_09015</name>
</gene>